<organism evidence="1 2">
    <name type="scientific">Streblomastix strix</name>
    <dbReference type="NCBI Taxonomy" id="222440"/>
    <lineage>
        <taxon>Eukaryota</taxon>
        <taxon>Metamonada</taxon>
        <taxon>Preaxostyla</taxon>
        <taxon>Oxymonadida</taxon>
        <taxon>Streblomastigidae</taxon>
        <taxon>Streblomastix</taxon>
    </lineage>
</organism>
<accession>A0A5J4Q1B1</accession>
<dbReference type="EMBL" id="SNRW01047691">
    <property type="protein sequence ID" value="KAA6314818.1"/>
    <property type="molecule type" value="Genomic_DNA"/>
</dbReference>
<comment type="caution">
    <text evidence="1">The sequence shown here is derived from an EMBL/GenBank/DDBJ whole genome shotgun (WGS) entry which is preliminary data.</text>
</comment>
<reference evidence="1 2" key="1">
    <citation type="submission" date="2019-03" db="EMBL/GenBank/DDBJ databases">
        <title>Single cell metagenomics reveals metabolic interactions within the superorganism composed of flagellate Streblomastix strix and complex community of Bacteroidetes bacteria on its surface.</title>
        <authorList>
            <person name="Treitli S.C."/>
            <person name="Kolisko M."/>
            <person name="Husnik F."/>
            <person name="Keeling P."/>
            <person name="Hampl V."/>
        </authorList>
    </citation>
    <scope>NUCLEOTIDE SEQUENCE [LARGE SCALE GENOMIC DNA]</scope>
    <source>
        <strain evidence="1">ST1C</strain>
    </source>
</reference>
<dbReference type="AlphaFoldDB" id="A0A5J4Q1B1"/>
<sequence length="89" mass="9944">DRCLHRQQQVASTVMQVVVEVAPVLESAVEPNFDFMLELELELVLMKEEFCSNCPQIGELQLIDGTEGTGANVCTGSKFPDDNELFAYY</sequence>
<gene>
    <name evidence="1" type="ORF">EZS28_055519</name>
</gene>
<dbReference type="Proteomes" id="UP000324800">
    <property type="component" value="Unassembled WGS sequence"/>
</dbReference>
<evidence type="ECO:0000313" key="2">
    <source>
        <dbReference type="Proteomes" id="UP000324800"/>
    </source>
</evidence>
<name>A0A5J4Q1B1_9EUKA</name>
<protein>
    <submittedName>
        <fullName evidence="1">Uncharacterized protein</fullName>
    </submittedName>
</protein>
<proteinExistence type="predicted"/>
<evidence type="ECO:0000313" key="1">
    <source>
        <dbReference type="EMBL" id="KAA6314818.1"/>
    </source>
</evidence>
<feature type="non-terminal residue" evidence="1">
    <location>
        <position position="1"/>
    </location>
</feature>